<protein>
    <submittedName>
        <fullName evidence="2">Uncharacterized protein</fullName>
    </submittedName>
</protein>
<evidence type="ECO:0000313" key="2">
    <source>
        <dbReference type="EMBL" id="ABX68437.1"/>
    </source>
</evidence>
<keyword evidence="1" id="KW-0472">Membrane</keyword>
<evidence type="ECO:0000256" key="1">
    <source>
        <dbReference type="SAM" id="Phobius"/>
    </source>
</evidence>
<reference evidence="2 3" key="1">
    <citation type="submission" date="2007-11" db="EMBL/GenBank/DDBJ databases">
        <authorList>
            <consortium name="The Salmonella enterica serovar Paratyphi B Genome Sequencing Project"/>
            <person name="McClelland M."/>
            <person name="Sanderson E.K."/>
            <person name="Porwollik S."/>
            <person name="Spieth J."/>
            <person name="Clifton W.S."/>
            <person name="Fulton R."/>
            <person name="Cordes M."/>
            <person name="Wollam A."/>
            <person name="Shah N."/>
            <person name="Pepin K."/>
            <person name="Bhonagiri V."/>
            <person name="Nash W."/>
            <person name="Johnson M."/>
            <person name="Thiruvilangam P."/>
            <person name="Wilson R."/>
        </authorList>
    </citation>
    <scope>NUCLEOTIDE SEQUENCE [LARGE SCALE GENOMIC DNA]</scope>
    <source>
        <strain evidence="3">ATCC BAA-1250 / SPB7</strain>
    </source>
</reference>
<feature type="transmembrane region" description="Helical" evidence="1">
    <location>
        <begin position="21"/>
        <end position="43"/>
    </location>
</feature>
<keyword evidence="1" id="KW-1133">Transmembrane helix</keyword>
<dbReference type="KEGG" id="spq:SPAB_03075"/>
<sequence length="49" mass="6158">MILWRLKVRFNRLYIPMPSCFAHQILITFPFRALFTVRLYFFIKHNHFL</sequence>
<keyword evidence="1" id="KW-0812">Transmembrane</keyword>
<dbReference type="EMBL" id="CP000886">
    <property type="protein sequence ID" value="ABX68437.1"/>
    <property type="molecule type" value="Genomic_DNA"/>
</dbReference>
<proteinExistence type="predicted"/>
<accession>A0A6C6Z4P3</accession>
<dbReference type="Proteomes" id="UP000008556">
    <property type="component" value="Chromosome"/>
</dbReference>
<dbReference type="AlphaFoldDB" id="A0A6C6Z4P3"/>
<name>A0A6C6Z4P3_SALPB</name>
<evidence type="ECO:0000313" key="3">
    <source>
        <dbReference type="Proteomes" id="UP000008556"/>
    </source>
</evidence>
<gene>
    <name evidence="2" type="ordered locus">SPAB_03075</name>
</gene>
<organism evidence="2 3">
    <name type="scientific">Salmonella paratyphi B (strain ATCC BAA-1250 / SPB7)</name>
    <dbReference type="NCBI Taxonomy" id="1016998"/>
    <lineage>
        <taxon>Bacteria</taxon>
        <taxon>Pseudomonadati</taxon>
        <taxon>Pseudomonadota</taxon>
        <taxon>Gammaproteobacteria</taxon>
        <taxon>Enterobacterales</taxon>
        <taxon>Enterobacteriaceae</taxon>
        <taxon>Salmonella</taxon>
    </lineage>
</organism>